<dbReference type="RefSeq" id="WP_135671658.1">
    <property type="nucleotide sequence ID" value="NZ_RQGN01000081.1"/>
</dbReference>
<accession>A0A5F2B049</accession>
<dbReference type="Proteomes" id="UP000298429">
    <property type="component" value="Unassembled WGS sequence"/>
</dbReference>
<protein>
    <submittedName>
        <fullName evidence="2">Class I SAM-dependent methyltransferase</fullName>
    </submittedName>
</protein>
<evidence type="ECO:0000259" key="1">
    <source>
        <dbReference type="Pfam" id="PF08241"/>
    </source>
</evidence>
<dbReference type="OrthoDB" id="9811589at2"/>
<sequence length="218" mass="24763">MNPSEPSSQSAWNVHYTRNKSRLGYPDENLVRMLSKIGTVFSEQSPNTNERRALDFGAGSGRHCVLLNEFGYQTYATDYTENSVKTIQETYSFVKASFSDKPPLSYDDNFFDVIVSWGVLHYNTVEAAKTILAEKKRILKKGGFLAGSVRAVGDTHLQAQGTTIQTQDLKGAYSRFYTLEELKEDLKDFSEVEFGYTERTPLGKLEERICHWIFLAKI</sequence>
<dbReference type="Gene3D" id="3.40.50.150">
    <property type="entry name" value="Vaccinia Virus protein VP39"/>
    <property type="match status" value="1"/>
</dbReference>
<organism evidence="2 3">
    <name type="scientific">Leptospira barantonii</name>
    <dbReference type="NCBI Taxonomy" id="2023184"/>
    <lineage>
        <taxon>Bacteria</taxon>
        <taxon>Pseudomonadati</taxon>
        <taxon>Spirochaetota</taxon>
        <taxon>Spirochaetia</taxon>
        <taxon>Leptospirales</taxon>
        <taxon>Leptospiraceae</taxon>
        <taxon>Leptospira</taxon>
    </lineage>
</organism>
<keyword evidence="2" id="KW-0808">Transferase</keyword>
<dbReference type="InterPro" id="IPR013216">
    <property type="entry name" value="Methyltransf_11"/>
</dbReference>
<dbReference type="GO" id="GO:0008757">
    <property type="term" value="F:S-adenosylmethionine-dependent methyltransferase activity"/>
    <property type="evidence" value="ECO:0007669"/>
    <property type="project" value="InterPro"/>
</dbReference>
<evidence type="ECO:0000313" key="2">
    <source>
        <dbReference type="EMBL" id="TGL97518.1"/>
    </source>
</evidence>
<gene>
    <name evidence="2" type="ORF">EHQ76_14615</name>
</gene>
<dbReference type="GO" id="GO:0032259">
    <property type="term" value="P:methylation"/>
    <property type="evidence" value="ECO:0007669"/>
    <property type="project" value="UniProtKB-KW"/>
</dbReference>
<comment type="caution">
    <text evidence="2">The sequence shown here is derived from an EMBL/GenBank/DDBJ whole genome shotgun (WGS) entry which is preliminary data.</text>
</comment>
<keyword evidence="2" id="KW-0489">Methyltransferase</keyword>
<dbReference type="Pfam" id="PF08241">
    <property type="entry name" value="Methyltransf_11"/>
    <property type="match status" value="1"/>
</dbReference>
<name>A0A5F2B049_9LEPT</name>
<dbReference type="EMBL" id="RQGN01000081">
    <property type="protein sequence ID" value="TGL97518.1"/>
    <property type="molecule type" value="Genomic_DNA"/>
</dbReference>
<dbReference type="AlphaFoldDB" id="A0A5F2B049"/>
<dbReference type="CDD" id="cd02440">
    <property type="entry name" value="AdoMet_MTases"/>
    <property type="match status" value="1"/>
</dbReference>
<evidence type="ECO:0000313" key="3">
    <source>
        <dbReference type="Proteomes" id="UP000298429"/>
    </source>
</evidence>
<proteinExistence type="predicted"/>
<dbReference type="InterPro" id="IPR029063">
    <property type="entry name" value="SAM-dependent_MTases_sf"/>
</dbReference>
<dbReference type="SUPFAM" id="SSF53335">
    <property type="entry name" value="S-adenosyl-L-methionine-dependent methyltransferases"/>
    <property type="match status" value="1"/>
</dbReference>
<reference evidence="2 3" key="1">
    <citation type="journal article" date="2019" name="PLoS Negl. Trop. Dis.">
        <title>Revisiting the worldwide diversity of Leptospira species in the environment.</title>
        <authorList>
            <person name="Vincent A.T."/>
            <person name="Schiettekatte O."/>
            <person name="Bourhy P."/>
            <person name="Veyrier F.J."/>
            <person name="Picardeau M."/>
        </authorList>
    </citation>
    <scope>NUCLEOTIDE SEQUENCE [LARGE SCALE GENOMIC DNA]</scope>
    <source>
        <strain evidence="2 3">201702444</strain>
    </source>
</reference>
<feature type="domain" description="Methyltransferase type 11" evidence="1">
    <location>
        <begin position="54"/>
        <end position="146"/>
    </location>
</feature>